<feature type="transmembrane region" description="Helical" evidence="7">
    <location>
        <begin position="362"/>
        <end position="380"/>
    </location>
</feature>
<dbReference type="EMBL" id="CP126216">
    <property type="protein sequence ID" value="WIA18400.1"/>
    <property type="molecule type" value="Genomic_DNA"/>
</dbReference>
<evidence type="ECO:0000259" key="8">
    <source>
        <dbReference type="PROSITE" id="PS50850"/>
    </source>
</evidence>
<dbReference type="Pfam" id="PF07690">
    <property type="entry name" value="MFS_1"/>
    <property type="match status" value="1"/>
</dbReference>
<dbReference type="InterPro" id="IPR020846">
    <property type="entry name" value="MFS_dom"/>
</dbReference>
<evidence type="ECO:0000256" key="2">
    <source>
        <dbReference type="ARBA" id="ARBA00022692"/>
    </source>
</evidence>
<dbReference type="Proteomes" id="UP001244341">
    <property type="component" value="Chromosome 9b"/>
</dbReference>
<dbReference type="InterPro" id="IPR036259">
    <property type="entry name" value="MFS_trans_sf"/>
</dbReference>
<feature type="transmembrane region" description="Helical" evidence="7">
    <location>
        <begin position="192"/>
        <end position="212"/>
    </location>
</feature>
<keyword evidence="4 7" id="KW-0472">Membrane</keyword>
<dbReference type="SUPFAM" id="SSF103473">
    <property type="entry name" value="MFS general substrate transporter"/>
    <property type="match status" value="1"/>
</dbReference>
<evidence type="ECO:0000256" key="7">
    <source>
        <dbReference type="SAM" id="Phobius"/>
    </source>
</evidence>
<feature type="transmembrane region" description="Helical" evidence="7">
    <location>
        <begin position="386"/>
        <end position="407"/>
    </location>
</feature>
<feature type="transmembrane region" description="Helical" evidence="7">
    <location>
        <begin position="451"/>
        <end position="472"/>
    </location>
</feature>
<feature type="transmembrane region" description="Helical" evidence="7">
    <location>
        <begin position="329"/>
        <end position="350"/>
    </location>
</feature>
<evidence type="ECO:0000256" key="4">
    <source>
        <dbReference type="ARBA" id="ARBA00023136"/>
    </source>
</evidence>
<keyword evidence="3 7" id="KW-1133">Transmembrane helix</keyword>
<dbReference type="PANTHER" id="PTHR11662">
    <property type="entry name" value="SOLUTE CARRIER FAMILY 17"/>
    <property type="match status" value="1"/>
</dbReference>
<feature type="region of interest" description="Disordered" evidence="6">
    <location>
        <begin position="250"/>
        <end position="278"/>
    </location>
</feature>
<comment type="subcellular location">
    <subcellularLocation>
        <location evidence="1">Membrane</location>
        <topology evidence="1">Multi-pass membrane protein</topology>
    </subcellularLocation>
</comment>
<feature type="domain" description="Major facilitator superfamily (MFS) profile" evidence="8">
    <location>
        <begin position="31"/>
        <end position="477"/>
    </location>
</feature>
<dbReference type="InterPro" id="IPR050382">
    <property type="entry name" value="MFS_Na/Anion_cotransporter"/>
</dbReference>
<accession>A0ABY8UAI6</accession>
<feature type="transmembrane region" description="Helical" evidence="7">
    <location>
        <begin position="419"/>
        <end position="445"/>
    </location>
</feature>
<feature type="transmembrane region" description="Helical" evidence="7">
    <location>
        <begin position="127"/>
        <end position="155"/>
    </location>
</feature>
<protein>
    <recommendedName>
        <fullName evidence="8">Major facilitator superfamily (MFS) profile domain-containing protein</fullName>
    </recommendedName>
</protein>
<proteinExistence type="inferred from homology"/>
<evidence type="ECO:0000313" key="9">
    <source>
        <dbReference type="EMBL" id="WIA18400.1"/>
    </source>
</evidence>
<reference evidence="9 10" key="1">
    <citation type="submission" date="2023-05" db="EMBL/GenBank/DDBJ databases">
        <title>A 100% complete, gapless, phased diploid assembly of the Scenedesmus obliquus UTEX 3031 genome.</title>
        <authorList>
            <person name="Biondi T.C."/>
            <person name="Hanschen E.R."/>
            <person name="Kwon T."/>
            <person name="Eng W."/>
            <person name="Kruse C.P.S."/>
            <person name="Koehler S.I."/>
            <person name="Kunde Y."/>
            <person name="Gleasner C.D."/>
            <person name="You Mak K.T."/>
            <person name="Polle J."/>
            <person name="Hovde B.T."/>
            <person name="Starkenburg S.R."/>
        </authorList>
    </citation>
    <scope>NUCLEOTIDE SEQUENCE [LARGE SCALE GENOMIC DNA]</scope>
    <source>
        <strain evidence="9 10">DOE0152z</strain>
    </source>
</reference>
<comment type="similarity">
    <text evidence="5">Belongs to the major facilitator superfamily. Sodium/anion cotransporter (TC 2.A.1.14) family.</text>
</comment>
<feature type="transmembrane region" description="Helical" evidence="7">
    <location>
        <begin position="97"/>
        <end position="121"/>
    </location>
</feature>
<dbReference type="InterPro" id="IPR011701">
    <property type="entry name" value="MFS"/>
</dbReference>
<feature type="transmembrane region" description="Helical" evidence="7">
    <location>
        <begin position="288"/>
        <end position="309"/>
    </location>
</feature>
<gene>
    <name evidence="9" type="ORF">OEZ85_009861</name>
</gene>
<evidence type="ECO:0000256" key="3">
    <source>
        <dbReference type="ARBA" id="ARBA00022989"/>
    </source>
</evidence>
<evidence type="ECO:0000256" key="1">
    <source>
        <dbReference type="ARBA" id="ARBA00004141"/>
    </source>
</evidence>
<feature type="compositionally biased region" description="Low complexity" evidence="6">
    <location>
        <begin position="255"/>
        <end position="269"/>
    </location>
</feature>
<evidence type="ECO:0000313" key="10">
    <source>
        <dbReference type="Proteomes" id="UP001244341"/>
    </source>
</evidence>
<keyword evidence="2 7" id="KW-0812">Transmembrane</keyword>
<evidence type="ECO:0000256" key="5">
    <source>
        <dbReference type="ARBA" id="ARBA00024362"/>
    </source>
</evidence>
<dbReference type="PANTHER" id="PTHR11662:SF446">
    <property type="entry name" value="SODIUM-DEPENDENT PHOSPHATE TRANSPORT PROTEIN 1, CHLOROPLASTIC"/>
    <property type="match status" value="1"/>
</dbReference>
<sequence length="483" mass="49175">MLGRGSSCKLHAAAAAGATPANDAVPPWRQVVAVTAGCLLLCNLHRSTFAVLLPDLATQLGLRASQAGAVQAAMLAAYLAGQVPAGRLADKYSGTRVLLWGLCLWSLATALTAAAGLAVGTSSSSSWWPLAVIILSRVLLGLASACAMPCVAAMAVQWVPAAERASAISFTYANFNLGGVIGLTMVPLLADAFGGGGAFVISGAVGVAWAAVGAMTMQRVTAQHAAAGGRSKAEGAATGDAAAAGQGKLIAGSRQQGQQQQQQQQQPKQQQPPPPFSWQLDAASMRQVALLCFAHAVIGFGFFLMQNWMPLYMASLGSQGLAVTGRLSSMPWLAAAVAGMLAGSAADSLIRSGLPTLSVRRLMQCISFAGCGLSVVPLALTTTPGLIPAVLCLTANLTFYSLSYGGFHAYLQDVAGAKAGVLQGVTNSASILAGLLGSLLTGWVVDATGSYSAVFWVLAALYGVAAVVWAICSSSHKLGEQVQ</sequence>
<dbReference type="Gene3D" id="1.20.1250.20">
    <property type="entry name" value="MFS general substrate transporter like domains"/>
    <property type="match status" value="2"/>
</dbReference>
<feature type="transmembrane region" description="Helical" evidence="7">
    <location>
        <begin position="167"/>
        <end position="186"/>
    </location>
</feature>
<organism evidence="9 10">
    <name type="scientific">Tetradesmus obliquus</name>
    <name type="common">Green alga</name>
    <name type="synonym">Acutodesmus obliquus</name>
    <dbReference type="NCBI Taxonomy" id="3088"/>
    <lineage>
        <taxon>Eukaryota</taxon>
        <taxon>Viridiplantae</taxon>
        <taxon>Chlorophyta</taxon>
        <taxon>core chlorophytes</taxon>
        <taxon>Chlorophyceae</taxon>
        <taxon>CS clade</taxon>
        <taxon>Sphaeropleales</taxon>
        <taxon>Scenedesmaceae</taxon>
        <taxon>Tetradesmus</taxon>
    </lineage>
</organism>
<name>A0ABY8UAI6_TETOB</name>
<keyword evidence="10" id="KW-1185">Reference proteome</keyword>
<dbReference type="PROSITE" id="PS50850">
    <property type="entry name" value="MFS"/>
    <property type="match status" value="1"/>
</dbReference>
<evidence type="ECO:0000256" key="6">
    <source>
        <dbReference type="SAM" id="MobiDB-lite"/>
    </source>
</evidence>